<feature type="non-terminal residue" evidence="3">
    <location>
        <position position="1"/>
    </location>
</feature>
<dbReference type="GO" id="GO:0016757">
    <property type="term" value="F:glycosyltransferase activity"/>
    <property type="evidence" value="ECO:0007669"/>
    <property type="project" value="UniProtKB-KW"/>
</dbReference>
<dbReference type="InterPro" id="IPR041563">
    <property type="entry name" value="STT3_PglB_C"/>
</dbReference>
<accession>A0A6S6U7Q8</accession>
<reference evidence="3" key="1">
    <citation type="submission" date="2020-01" db="EMBL/GenBank/DDBJ databases">
        <authorList>
            <person name="Meier V. D."/>
            <person name="Meier V D."/>
        </authorList>
    </citation>
    <scope>NUCLEOTIDE SEQUENCE</scope>
    <source>
        <strain evidence="3">HLG_WM_MAG_02</strain>
    </source>
</reference>
<evidence type="ECO:0000259" key="1">
    <source>
        <dbReference type="Pfam" id="PF18527"/>
    </source>
</evidence>
<dbReference type="AlphaFoldDB" id="A0A6S6U7Q8"/>
<proteinExistence type="predicted"/>
<dbReference type="EC" id="2.4.1.119" evidence="3"/>
<evidence type="ECO:0000259" key="2">
    <source>
        <dbReference type="Pfam" id="PF21436"/>
    </source>
</evidence>
<keyword evidence="3" id="KW-0808">Transferase</keyword>
<dbReference type="EMBL" id="CACVAZ010000192">
    <property type="protein sequence ID" value="CAA6825300.1"/>
    <property type="molecule type" value="Genomic_DNA"/>
</dbReference>
<feature type="domain" description="STT3/PglB/AglB core" evidence="2">
    <location>
        <begin position="1"/>
        <end position="91"/>
    </location>
</feature>
<protein>
    <submittedName>
        <fullName evidence="3">Oligosaccharyltransferase PglB (EC)</fullName>
        <ecNumber evidence="3">2.4.1.119</ecNumber>
    </submittedName>
</protein>
<dbReference type="Gene3D" id="3.40.1380.40">
    <property type="match status" value="1"/>
</dbReference>
<gene>
    <name evidence="3" type="ORF">HELGO_WM24543</name>
</gene>
<sequence length="217" mass="24856">NYIISKIMQTPSQELAANLSRLAVETYVDSNYSIVANKLFENKKPKTLLAELKKPDFKLPAKTRDVFLYMPFRMMRIFPTVAVFGNINLETGRKERNVHFYPSSIASQQGGKVILQNGIIYDSIKGEVTIGNKTRKVYRFDAASYRANGKSEVQSKLHSIAGELCVVFLQSYGQIVVMDRKTYESAYVQMFMLEHYDKDLFELVVSSAYSKIYKIKK</sequence>
<dbReference type="Pfam" id="PF21436">
    <property type="entry name" value="STT3-PglB_core"/>
    <property type="match status" value="1"/>
</dbReference>
<evidence type="ECO:0000313" key="3">
    <source>
        <dbReference type="EMBL" id="CAA6825300.1"/>
    </source>
</evidence>
<dbReference type="Pfam" id="PF18527">
    <property type="entry name" value="STT3_PglB_C"/>
    <property type="match status" value="1"/>
</dbReference>
<organism evidence="3">
    <name type="scientific">uncultured Sulfurovum sp</name>
    <dbReference type="NCBI Taxonomy" id="269237"/>
    <lineage>
        <taxon>Bacteria</taxon>
        <taxon>Pseudomonadati</taxon>
        <taxon>Campylobacterota</taxon>
        <taxon>Epsilonproteobacteria</taxon>
        <taxon>Campylobacterales</taxon>
        <taxon>Sulfurovaceae</taxon>
        <taxon>Sulfurovum</taxon>
        <taxon>environmental samples</taxon>
    </lineage>
</organism>
<keyword evidence="3" id="KW-0328">Glycosyltransferase</keyword>
<name>A0A6S6U7Q8_9BACT</name>
<dbReference type="InterPro" id="IPR048999">
    <property type="entry name" value="STT3-PglB_core"/>
</dbReference>
<feature type="domain" description="STT3 subunit PglB C-terminal" evidence="1">
    <location>
        <begin position="100"/>
        <end position="178"/>
    </location>
</feature>